<comment type="caution">
    <text evidence="1">The sequence shown here is derived from an EMBL/GenBank/DDBJ whole genome shotgun (WGS) entry which is preliminary data.</text>
</comment>
<accession>A0A813KG49</accession>
<organism evidence="1 2">
    <name type="scientific">Polarella glacialis</name>
    <name type="common">Dinoflagellate</name>
    <dbReference type="NCBI Taxonomy" id="89957"/>
    <lineage>
        <taxon>Eukaryota</taxon>
        <taxon>Sar</taxon>
        <taxon>Alveolata</taxon>
        <taxon>Dinophyceae</taxon>
        <taxon>Suessiales</taxon>
        <taxon>Suessiaceae</taxon>
        <taxon>Polarella</taxon>
    </lineage>
</organism>
<dbReference type="EMBL" id="CAJNNW010028894">
    <property type="protein sequence ID" value="CAE8698190.1"/>
    <property type="molecule type" value="Genomic_DNA"/>
</dbReference>
<evidence type="ECO:0000313" key="1">
    <source>
        <dbReference type="EMBL" id="CAE8698190.1"/>
    </source>
</evidence>
<gene>
    <name evidence="1" type="ORF">PGLA2088_LOCUS30610</name>
</gene>
<reference evidence="1" key="1">
    <citation type="submission" date="2021-02" db="EMBL/GenBank/DDBJ databases">
        <authorList>
            <person name="Dougan E. K."/>
            <person name="Rhodes N."/>
            <person name="Thang M."/>
            <person name="Chan C."/>
        </authorList>
    </citation>
    <scope>NUCLEOTIDE SEQUENCE</scope>
</reference>
<protein>
    <submittedName>
        <fullName evidence="1">Uncharacterized protein</fullName>
    </submittedName>
</protein>
<sequence length="462" mass="52341">MYLPFYLYEKESEITNVLNILKTAKSVRGQNYRIVRLVYTSAPTKDLAQSLTFPGGASCMVSLIKDMALILYKVESRDSQDTYTLTPDLKMLLNADVNEVKIEHLALLSQGNNAKQIIEIAELMDKHASICAGTMRFVDTSTTDAADEDSILTMEAVMHELKLVRMSEYLIMCANAKRAKFLKKVSPLQMSLIKMREEIDRFMKAKEQCSMSIQHMDSVHYRLTRDFSPTLLTMEGVYWSSITQTIETTTLGDWKDKTGHKMRSMFLVGGNEAGKSSLMLAMAKMFCVRLGLDEFVFLKKLDPVGMMTLTGQVGSMSSFIFTDFVMKSQNDQIMNAESVKALIDPWETGSYPARYHVAQLPLQRARMFAVNAGLNEDKTIDFGSWFDNQMYCEPLAALARGDEEALRNMADDEQAIARRTVIFKIHNREQIGLVVTSAKKELEDTLELELERERVYNAAHAD</sequence>
<proteinExistence type="predicted"/>
<dbReference type="Proteomes" id="UP000626109">
    <property type="component" value="Unassembled WGS sequence"/>
</dbReference>
<evidence type="ECO:0000313" key="2">
    <source>
        <dbReference type="Proteomes" id="UP000626109"/>
    </source>
</evidence>
<name>A0A813KG49_POLGL</name>
<dbReference type="AlphaFoldDB" id="A0A813KG49"/>